<reference evidence="2" key="1">
    <citation type="submission" date="2020-08" db="EMBL/GenBank/DDBJ databases">
        <authorList>
            <person name="Cejkova D."/>
            <person name="Kubasova T."/>
            <person name="Jahodarova E."/>
            <person name="Rychlik I."/>
        </authorList>
    </citation>
    <scope>NUCLEOTIDE SEQUENCE</scope>
    <source>
        <strain evidence="2">An582</strain>
    </source>
</reference>
<dbReference type="AlphaFoldDB" id="A0A938XG75"/>
<protein>
    <submittedName>
        <fullName evidence="2">PHP domain-containing protein</fullName>
    </submittedName>
</protein>
<accession>A0A938XG75</accession>
<dbReference type="Pfam" id="PF13263">
    <property type="entry name" value="PHP_C"/>
    <property type="match status" value="1"/>
</dbReference>
<dbReference type="Pfam" id="PF02811">
    <property type="entry name" value="PHP"/>
    <property type="match status" value="1"/>
</dbReference>
<dbReference type="InterPro" id="IPR052018">
    <property type="entry name" value="PHP_domain"/>
</dbReference>
<dbReference type="Proteomes" id="UP000705508">
    <property type="component" value="Unassembled WGS sequence"/>
</dbReference>
<evidence type="ECO:0000313" key="3">
    <source>
        <dbReference type="Proteomes" id="UP000705508"/>
    </source>
</evidence>
<dbReference type="CDD" id="cd07432">
    <property type="entry name" value="PHP_HisPPase"/>
    <property type="match status" value="1"/>
</dbReference>
<dbReference type="SMART" id="SM00481">
    <property type="entry name" value="POLIIIAc"/>
    <property type="match status" value="1"/>
</dbReference>
<dbReference type="Gene3D" id="3.20.20.140">
    <property type="entry name" value="Metal-dependent hydrolases"/>
    <property type="match status" value="1"/>
</dbReference>
<gene>
    <name evidence="2" type="ORF">H6A20_12720</name>
</gene>
<dbReference type="InterPro" id="IPR016195">
    <property type="entry name" value="Pol/histidinol_Pase-like"/>
</dbReference>
<reference evidence="2" key="2">
    <citation type="journal article" date="2021" name="Sci. Rep.">
        <title>The distribution of antibiotic resistance genes in chicken gut microbiota commensals.</title>
        <authorList>
            <person name="Juricova H."/>
            <person name="Matiasovicova J."/>
            <person name="Kubasova T."/>
            <person name="Cejkova D."/>
            <person name="Rychlik I."/>
        </authorList>
    </citation>
    <scope>NUCLEOTIDE SEQUENCE</scope>
    <source>
        <strain evidence="2">An582</strain>
    </source>
</reference>
<proteinExistence type="predicted"/>
<evidence type="ECO:0000259" key="1">
    <source>
        <dbReference type="SMART" id="SM00481"/>
    </source>
</evidence>
<feature type="domain" description="Polymerase/histidinol phosphatase N-terminal" evidence="1">
    <location>
        <begin position="3"/>
        <end position="70"/>
    </location>
</feature>
<dbReference type="InterPro" id="IPR003141">
    <property type="entry name" value="Pol/His_phosphatase_N"/>
</dbReference>
<dbReference type="PANTHER" id="PTHR42924">
    <property type="entry name" value="EXONUCLEASE"/>
    <property type="match status" value="1"/>
</dbReference>
<dbReference type="GO" id="GO:0035312">
    <property type="term" value="F:5'-3' DNA exonuclease activity"/>
    <property type="evidence" value="ECO:0007669"/>
    <property type="project" value="TreeGrafter"/>
</dbReference>
<dbReference type="InterPro" id="IPR004013">
    <property type="entry name" value="PHP_dom"/>
</dbReference>
<dbReference type="SUPFAM" id="SSF89550">
    <property type="entry name" value="PHP domain-like"/>
    <property type="match status" value="1"/>
</dbReference>
<dbReference type="GO" id="GO:0004534">
    <property type="term" value="F:5'-3' RNA exonuclease activity"/>
    <property type="evidence" value="ECO:0007669"/>
    <property type="project" value="TreeGrafter"/>
</dbReference>
<dbReference type="EMBL" id="JACJKS010000033">
    <property type="protein sequence ID" value="MBM6949487.1"/>
    <property type="molecule type" value="Genomic_DNA"/>
</dbReference>
<comment type="caution">
    <text evidence="2">The sequence shown here is derived from an EMBL/GenBank/DDBJ whole genome shotgun (WGS) entry which is preliminary data.</text>
</comment>
<dbReference type="PANTHER" id="PTHR42924:SF3">
    <property type="entry name" value="POLYMERASE_HISTIDINOL PHOSPHATASE N-TERMINAL DOMAIN-CONTAINING PROTEIN"/>
    <property type="match status" value="1"/>
</dbReference>
<evidence type="ECO:0000313" key="2">
    <source>
        <dbReference type="EMBL" id="MBM6949487.1"/>
    </source>
</evidence>
<organism evidence="2 3">
    <name type="scientific">Mordavella massiliensis</name>
    <dbReference type="NCBI Taxonomy" id="1871024"/>
    <lineage>
        <taxon>Bacteria</taxon>
        <taxon>Bacillati</taxon>
        <taxon>Bacillota</taxon>
        <taxon>Clostridia</taxon>
        <taxon>Eubacteriales</taxon>
        <taxon>Clostridiaceae</taxon>
        <taxon>Mordavella</taxon>
    </lineage>
</organism>
<name>A0A938XG75_9CLOT</name>
<sequence>MFIDLHMHEMRNSKDSFLTLEEIVEIAKRKGLGGICITDHDNMDIRDFAAEYSRRTGFRIFTGIEYYSLQGDIVAYGIRYYPRERISAQAFINLVREQGGVCYSAHPFRNNRRGMEEHLDEVTGLSAIEVLNGSTHRDACLTAAAYARKLDLIPVGASDCHVPEKVGVCATYFPMEIETEADLVKAFRTGGMKPAWYENGSYHVVDIHGPEREFPDEVWMHVK</sequence>